<dbReference type="EMBL" id="ABYW01000012">
    <property type="protein sequence ID" value="EEE42482.1"/>
    <property type="molecule type" value="Genomic_DNA"/>
</dbReference>
<proteinExistence type="predicted"/>
<evidence type="ECO:0000313" key="2">
    <source>
        <dbReference type="Proteomes" id="UP000003489"/>
    </source>
</evidence>
<organism evidence="1 2">
    <name type="scientific">Methanobrevibacter smithii DSM 2375</name>
    <dbReference type="NCBI Taxonomy" id="483214"/>
    <lineage>
        <taxon>Archaea</taxon>
        <taxon>Methanobacteriati</taxon>
        <taxon>Methanobacteriota</taxon>
        <taxon>Methanomada group</taxon>
        <taxon>Methanobacteria</taxon>
        <taxon>Methanobacteriales</taxon>
        <taxon>Methanobacteriaceae</taxon>
        <taxon>Methanobrevibacter</taxon>
    </lineage>
</organism>
<reference evidence="1 2" key="1">
    <citation type="submission" date="2008-10" db="EMBL/GenBank/DDBJ databases">
        <authorList>
            <person name="Fulton L."/>
            <person name="Clifton S."/>
            <person name="Fulton B."/>
            <person name="Xu J."/>
            <person name="Minx P."/>
            <person name="Pepin K.H."/>
            <person name="Johnson M."/>
            <person name="Bhonagiri V."/>
            <person name="Nash W.E."/>
            <person name="Mardis E.R."/>
            <person name="Wilson R.K."/>
        </authorList>
    </citation>
    <scope>NUCLEOTIDE SEQUENCE [LARGE SCALE GENOMIC DNA]</scope>
    <source>
        <strain evidence="1 2">DSM 2375</strain>
    </source>
</reference>
<dbReference type="PATRIC" id="fig|483214.13.peg.1341"/>
<name>B9AG92_METSM</name>
<evidence type="ECO:0000313" key="1">
    <source>
        <dbReference type="EMBL" id="EEE42482.1"/>
    </source>
</evidence>
<reference evidence="1 2" key="2">
    <citation type="submission" date="2008-11" db="EMBL/GenBank/DDBJ databases">
        <title>Draft genome sequence of Methanobrevibacter smithii (DSM 2375).</title>
        <authorList>
            <person name="Sudarsanam P."/>
            <person name="Ley R."/>
            <person name="Guruge J."/>
            <person name="Turnbaugh P.J."/>
            <person name="Mahowald M."/>
            <person name="Liep D."/>
            <person name="Gordon J."/>
        </authorList>
    </citation>
    <scope>NUCLEOTIDE SEQUENCE [LARGE SCALE GENOMIC DNA]</scope>
    <source>
        <strain evidence="1 2">DSM 2375</strain>
    </source>
</reference>
<dbReference type="Proteomes" id="UP000003489">
    <property type="component" value="Unassembled WGS sequence"/>
</dbReference>
<accession>B9AG92</accession>
<dbReference type="AlphaFoldDB" id="B9AG92"/>
<protein>
    <submittedName>
        <fullName evidence="1">Uncharacterized protein</fullName>
    </submittedName>
</protein>
<comment type="caution">
    <text evidence="1">The sequence shown here is derived from an EMBL/GenBank/DDBJ whole genome shotgun (WGS) entry which is preliminary data.</text>
</comment>
<dbReference type="HOGENOM" id="CLU_1754732_0_0_2"/>
<gene>
    <name evidence="1" type="ORF">METSMIALI_01394</name>
</gene>
<sequence length="148" mass="17530">MMADDKQKDEKKDRITINVHEEYFDLYQNILSRSEWSSRDNLKLFTITVLIGKYIVNEPISLKGHKRSYLRVRDNEKKDDMTLLKCFAICESDDMNILDDENAMFDLCEKYTTSGIKQLAEWYKDSNEEDIILRLSNLLTDKFIKNSL</sequence>